<dbReference type="AlphaFoldDB" id="A0A6N2KNC9"/>
<evidence type="ECO:0008006" key="3">
    <source>
        <dbReference type="Google" id="ProtNLM"/>
    </source>
</evidence>
<dbReference type="PANTHER" id="PTHR36069:SF1">
    <property type="entry name" value="EXPRESSED PROTEIN"/>
    <property type="match status" value="1"/>
</dbReference>
<protein>
    <recommendedName>
        <fullName evidence="3">FAS1 domain-containing protein</fullName>
    </recommendedName>
</protein>
<name>A0A6N2KNC9_SALVM</name>
<dbReference type="EMBL" id="CAADRP010000502">
    <property type="protein sequence ID" value="VFU29098.1"/>
    <property type="molecule type" value="Genomic_DNA"/>
</dbReference>
<evidence type="ECO:0000313" key="2">
    <source>
        <dbReference type="EMBL" id="VFU29098.1"/>
    </source>
</evidence>
<dbReference type="InterPro" id="IPR053339">
    <property type="entry name" value="FAS1_domain_protein"/>
</dbReference>
<evidence type="ECO:0000256" key="1">
    <source>
        <dbReference type="SAM" id="MobiDB-lite"/>
    </source>
</evidence>
<dbReference type="PANTHER" id="PTHR36069">
    <property type="entry name" value="EXPRESSED PROTEIN-RELATED"/>
    <property type="match status" value="1"/>
</dbReference>
<organism evidence="2">
    <name type="scientific">Salix viminalis</name>
    <name type="common">Common osier</name>
    <name type="synonym">Basket willow</name>
    <dbReference type="NCBI Taxonomy" id="40686"/>
    <lineage>
        <taxon>Eukaryota</taxon>
        <taxon>Viridiplantae</taxon>
        <taxon>Streptophyta</taxon>
        <taxon>Embryophyta</taxon>
        <taxon>Tracheophyta</taxon>
        <taxon>Spermatophyta</taxon>
        <taxon>Magnoliopsida</taxon>
        <taxon>eudicotyledons</taxon>
        <taxon>Gunneridae</taxon>
        <taxon>Pentapetalae</taxon>
        <taxon>rosids</taxon>
        <taxon>fabids</taxon>
        <taxon>Malpighiales</taxon>
        <taxon>Salicaceae</taxon>
        <taxon>Saliceae</taxon>
        <taxon>Salix</taxon>
    </lineage>
</organism>
<gene>
    <name evidence="2" type="ORF">SVIM_LOCUS102672</name>
</gene>
<sequence>MVCESPGKGVYCARRRCITPSAPYLRPKDRSLHLLSPESYCHGNLHDLASASHESTRLCDQSNGIPSKSQDLVVATNEMARANYFSFVMLINMSPLDQRLQENDASKRCFWVFAPPLNPSPLLFDHLQHIPPGSLIPSSDPDYMLNISNKGRKNFSLNNVRITSPNLCTAGSSIRCHGIDGVLFVATDRPHLPASSNSSSPAVAPPLPLSDIPPSFPSPAPAGAAAPTDQEHSPKHGAAAPTDQEHSPKHSGSSHLESPSPGGAAGRVTTVIAYFRSGLVCVVLWRKISISRLRGCAAVSSSSWCDACNQQMVGDKTVGC</sequence>
<accession>A0A6N2KNC9</accession>
<feature type="region of interest" description="Disordered" evidence="1">
    <location>
        <begin position="194"/>
        <end position="263"/>
    </location>
</feature>
<proteinExistence type="predicted"/>
<reference evidence="2" key="1">
    <citation type="submission" date="2019-03" db="EMBL/GenBank/DDBJ databases">
        <authorList>
            <person name="Mank J."/>
            <person name="Almeida P."/>
        </authorList>
    </citation>
    <scope>NUCLEOTIDE SEQUENCE</scope>
    <source>
        <strain evidence="2">78183</strain>
    </source>
</reference>